<keyword evidence="5 12" id="KW-0812">Transmembrane</keyword>
<evidence type="ECO:0000313" key="15">
    <source>
        <dbReference type="EMBL" id="MBI8989261.1"/>
    </source>
</evidence>
<evidence type="ECO:0000256" key="5">
    <source>
        <dbReference type="ARBA" id="ARBA00022692"/>
    </source>
</evidence>
<dbReference type="GO" id="GO:0005886">
    <property type="term" value="C:plasma membrane"/>
    <property type="evidence" value="ECO:0007669"/>
    <property type="project" value="UniProtKB-SubCell"/>
</dbReference>
<dbReference type="RefSeq" id="WP_198738259.1">
    <property type="nucleotide sequence ID" value="NZ_JAEIOS010000011.1"/>
</dbReference>
<feature type="domain" description="ABC transmembrane type-1" evidence="14">
    <location>
        <begin position="19"/>
        <end position="273"/>
    </location>
</feature>
<keyword evidence="2" id="KW-0813">Transport</keyword>
<evidence type="ECO:0000259" key="14">
    <source>
        <dbReference type="PROSITE" id="PS50929"/>
    </source>
</evidence>
<keyword evidence="9 12" id="KW-1133">Transmembrane helix</keyword>
<dbReference type="InterPro" id="IPR027417">
    <property type="entry name" value="P-loop_NTPase"/>
</dbReference>
<keyword evidence="3" id="KW-1003">Cell membrane</keyword>
<keyword evidence="7 15" id="KW-0067">ATP-binding</keyword>
<dbReference type="PANTHER" id="PTHR24221">
    <property type="entry name" value="ATP-BINDING CASSETTE SUB-FAMILY B"/>
    <property type="match status" value="1"/>
</dbReference>
<dbReference type="InterPro" id="IPR039421">
    <property type="entry name" value="Type_1_exporter"/>
</dbReference>
<dbReference type="GO" id="GO:0140359">
    <property type="term" value="F:ABC-type transporter activity"/>
    <property type="evidence" value="ECO:0007669"/>
    <property type="project" value="InterPro"/>
</dbReference>
<dbReference type="PROSITE" id="PS50893">
    <property type="entry name" value="ABC_TRANSPORTER_2"/>
    <property type="match status" value="1"/>
</dbReference>
<feature type="transmembrane region" description="Helical" evidence="12">
    <location>
        <begin position="60"/>
        <end position="79"/>
    </location>
</feature>
<evidence type="ECO:0000256" key="10">
    <source>
        <dbReference type="ARBA" id="ARBA00023136"/>
    </source>
</evidence>
<comment type="similarity">
    <text evidence="11">Belongs to the ABC transporter superfamily. Siderophore-Fe(3+) uptake transporter (SIUT) (TC 3.A.1.21) family.</text>
</comment>
<dbReference type="GO" id="GO:0005524">
    <property type="term" value="F:ATP binding"/>
    <property type="evidence" value="ECO:0007669"/>
    <property type="project" value="UniProtKB-KW"/>
</dbReference>
<feature type="transmembrane region" description="Helical" evidence="12">
    <location>
        <begin position="194"/>
        <end position="213"/>
    </location>
</feature>
<keyword evidence="4" id="KW-0997">Cell inner membrane</keyword>
<feature type="transmembrane region" description="Helical" evidence="12">
    <location>
        <begin position="159"/>
        <end position="182"/>
    </location>
</feature>
<evidence type="ECO:0000313" key="16">
    <source>
        <dbReference type="Proteomes" id="UP000645966"/>
    </source>
</evidence>
<gene>
    <name evidence="15" type="ORF">JDV75_05740</name>
</gene>
<keyword evidence="6" id="KW-0547">Nucleotide-binding</keyword>
<dbReference type="InterPro" id="IPR003593">
    <property type="entry name" value="AAA+_ATPase"/>
</dbReference>
<evidence type="ECO:0000256" key="6">
    <source>
        <dbReference type="ARBA" id="ARBA00022741"/>
    </source>
</evidence>
<dbReference type="SUPFAM" id="SSF52540">
    <property type="entry name" value="P-loop containing nucleoside triphosphate hydrolases"/>
    <property type="match status" value="1"/>
</dbReference>
<proteinExistence type="inferred from homology"/>
<comment type="subcellular location">
    <subcellularLocation>
        <location evidence="1">Cell inner membrane</location>
        <topology evidence="1">Multi-pass membrane protein</topology>
    </subcellularLocation>
</comment>
<feature type="transmembrane region" description="Helical" evidence="12">
    <location>
        <begin position="26"/>
        <end position="48"/>
    </location>
</feature>
<evidence type="ECO:0000256" key="11">
    <source>
        <dbReference type="ARBA" id="ARBA00023455"/>
    </source>
</evidence>
<dbReference type="GO" id="GO:0016887">
    <property type="term" value="F:ATP hydrolysis activity"/>
    <property type="evidence" value="ECO:0007669"/>
    <property type="project" value="InterPro"/>
</dbReference>
<evidence type="ECO:0000256" key="9">
    <source>
        <dbReference type="ARBA" id="ARBA00022989"/>
    </source>
</evidence>
<evidence type="ECO:0000256" key="3">
    <source>
        <dbReference type="ARBA" id="ARBA00022475"/>
    </source>
</evidence>
<reference evidence="15" key="1">
    <citation type="submission" date="2020-12" db="EMBL/GenBank/DDBJ databases">
        <title>Genome public.</title>
        <authorList>
            <person name="Sun Q."/>
        </authorList>
    </citation>
    <scope>NUCLEOTIDE SEQUENCE</scope>
    <source>
        <strain evidence="15">CCM 8863</strain>
    </source>
</reference>
<keyword evidence="8" id="KW-1278">Translocase</keyword>
<dbReference type="EMBL" id="JAEIOS010000011">
    <property type="protein sequence ID" value="MBI8989261.1"/>
    <property type="molecule type" value="Genomic_DNA"/>
</dbReference>
<evidence type="ECO:0000256" key="1">
    <source>
        <dbReference type="ARBA" id="ARBA00004429"/>
    </source>
</evidence>
<dbReference type="AlphaFoldDB" id="A0A934I358"/>
<evidence type="ECO:0000256" key="4">
    <source>
        <dbReference type="ARBA" id="ARBA00022519"/>
    </source>
</evidence>
<evidence type="ECO:0000259" key="13">
    <source>
        <dbReference type="PROSITE" id="PS50893"/>
    </source>
</evidence>
<dbReference type="InterPro" id="IPR036640">
    <property type="entry name" value="ABC1_TM_sf"/>
</dbReference>
<dbReference type="Proteomes" id="UP000645966">
    <property type="component" value="Unassembled WGS sequence"/>
</dbReference>
<dbReference type="InterPro" id="IPR003439">
    <property type="entry name" value="ABC_transporter-like_ATP-bd"/>
</dbReference>
<evidence type="ECO:0000256" key="12">
    <source>
        <dbReference type="SAM" id="Phobius"/>
    </source>
</evidence>
<organism evidence="15 16">
    <name type="scientific">Corynebacterium meridianum</name>
    <dbReference type="NCBI Taxonomy" id="2765363"/>
    <lineage>
        <taxon>Bacteria</taxon>
        <taxon>Bacillati</taxon>
        <taxon>Actinomycetota</taxon>
        <taxon>Actinomycetes</taxon>
        <taxon>Mycobacteriales</taxon>
        <taxon>Corynebacteriaceae</taxon>
        <taxon>Corynebacterium</taxon>
    </lineage>
</organism>
<name>A0A934I358_9CORY</name>
<dbReference type="Pfam" id="PF00664">
    <property type="entry name" value="ABC_membrane"/>
    <property type="match status" value="1"/>
</dbReference>
<protein>
    <submittedName>
        <fullName evidence="15">ABC transporter ATP-binding protein</fullName>
    </submittedName>
</protein>
<evidence type="ECO:0000256" key="7">
    <source>
        <dbReference type="ARBA" id="ARBA00022840"/>
    </source>
</evidence>
<keyword evidence="16" id="KW-1185">Reference proteome</keyword>
<accession>A0A934I358</accession>
<dbReference type="InterPro" id="IPR011527">
    <property type="entry name" value="ABC1_TM_dom"/>
</dbReference>
<dbReference type="PROSITE" id="PS00211">
    <property type="entry name" value="ABC_TRANSPORTER_1"/>
    <property type="match status" value="1"/>
</dbReference>
<dbReference type="SMART" id="SM00382">
    <property type="entry name" value="AAA"/>
    <property type="match status" value="1"/>
</dbReference>
<sequence length="596" mass="62719">MSGAAMLWRYAGGARWRVLGGVAARIAQSLFLALGFHAAVTVIMVLASGGIVHRDHVTQVAVLSILSLSGQLVMGWLAARLSWLAAYEVVAELRIAVLNHLVTLPQTSLGGRTRADISALVTSDTQTVEEFLSDALPRAGQVLGFPLTVIVVVSLHDPVLALALAAPIIAVWPVMAVSGRRLAELGDERQGKQAHAAAAMIDLVASAPALWLYSGEQRSLSYYSRAVNAFREVSVKMVHRLVVPSGAAGFVVQTGLPLILAIGGWRLTHGEVTDTRVVVAVVATLAVGVYQPVHGVLAAGESWQLTQAAIRRAVDVLRLPPLPAPRQPRQPSDNGVELSGVSYTFADGAPALRKVSFRVAPGTTTALVGRSGSGKSTLLSLIDRGDDPGEGVVLIGGVDVRDMDTVTRCRTITQVFQDIHLFPGTVADNIAVGNPGASRDQIIAAARTAQAHRFITSLDDGYDTVLGEDGAGLSGGQRQRLSIARAVVSDAPVVLLDEATASLDLVSEAAVLRALDELCRERTAIIVTHRLSTIVRADEIVVLDGGQCVQRGTHRKLLAAGGTYAQLWATLRESETWALNRGSGDADPADGAAVAH</sequence>
<dbReference type="InterPro" id="IPR017871">
    <property type="entry name" value="ABC_transporter-like_CS"/>
</dbReference>
<evidence type="ECO:0000256" key="2">
    <source>
        <dbReference type="ARBA" id="ARBA00022448"/>
    </source>
</evidence>
<dbReference type="PANTHER" id="PTHR24221:SF654">
    <property type="entry name" value="ATP-BINDING CASSETTE SUB-FAMILY B MEMBER 6"/>
    <property type="match status" value="1"/>
</dbReference>
<dbReference type="PROSITE" id="PS50929">
    <property type="entry name" value="ABC_TM1F"/>
    <property type="match status" value="1"/>
</dbReference>
<keyword evidence="10 12" id="KW-0472">Membrane</keyword>
<dbReference type="Gene3D" id="3.40.50.300">
    <property type="entry name" value="P-loop containing nucleotide triphosphate hydrolases"/>
    <property type="match status" value="1"/>
</dbReference>
<dbReference type="Gene3D" id="1.20.1560.10">
    <property type="entry name" value="ABC transporter type 1, transmembrane domain"/>
    <property type="match status" value="1"/>
</dbReference>
<dbReference type="Pfam" id="PF00005">
    <property type="entry name" value="ABC_tran"/>
    <property type="match status" value="1"/>
</dbReference>
<evidence type="ECO:0000256" key="8">
    <source>
        <dbReference type="ARBA" id="ARBA00022967"/>
    </source>
</evidence>
<dbReference type="SUPFAM" id="SSF90123">
    <property type="entry name" value="ABC transporter transmembrane region"/>
    <property type="match status" value="1"/>
</dbReference>
<feature type="domain" description="ABC transporter" evidence="13">
    <location>
        <begin position="336"/>
        <end position="570"/>
    </location>
</feature>
<dbReference type="FunFam" id="3.40.50.300:FF:000221">
    <property type="entry name" value="Multidrug ABC transporter ATP-binding protein"/>
    <property type="match status" value="1"/>
</dbReference>
<feature type="transmembrane region" description="Helical" evidence="12">
    <location>
        <begin position="241"/>
        <end position="265"/>
    </location>
</feature>
<comment type="caution">
    <text evidence="15">The sequence shown here is derived from an EMBL/GenBank/DDBJ whole genome shotgun (WGS) entry which is preliminary data.</text>
</comment>